<evidence type="ECO:0000313" key="1">
    <source>
        <dbReference type="EMBL" id="AXN58428.1"/>
    </source>
</evidence>
<sequence length="57" mass="6509">MNKAKLKVLLAALKEVVNELESEIYSDTESYMEKDPYGSSDLILDYDEVFDDDGFPD</sequence>
<keyword evidence="2" id="KW-1185">Reference proteome</keyword>
<evidence type="ECO:0000313" key="2">
    <source>
        <dbReference type="Proteomes" id="UP000259950"/>
    </source>
</evidence>
<accession>A0A346FKC3</accession>
<dbReference type="KEGG" id="vg:65115496"/>
<reference evidence="1" key="1">
    <citation type="submission" date="2018-07" db="EMBL/GenBank/DDBJ databases">
        <title>Complete genome sequence of the cyanophage S-PRM1 isolated from Singapore coastal waters.</title>
        <authorList>
            <person name="Chenard C."/>
            <person name="Kolundzija S."/>
            <person name="Lauro F.M."/>
        </authorList>
    </citation>
    <scope>NUCLEOTIDE SEQUENCE [LARGE SCALE GENOMIC DNA]</scope>
</reference>
<organism evidence="1">
    <name type="scientific">Synechococcus virus S-PRM1</name>
    <dbReference type="NCBI Taxonomy" id="2100130"/>
    <lineage>
        <taxon>Viruses</taxon>
        <taxon>Duplodnaviria</taxon>
        <taxon>Heunggongvirae</taxon>
        <taxon>Uroviricota</taxon>
        <taxon>Caudoviricetes</taxon>
        <taxon>Pantevenvirales</taxon>
        <taxon>Kyanoviridae</taxon>
        <taxon>Makelovirus</taxon>
        <taxon>Makelovirus prm1</taxon>
    </lineage>
</organism>
<dbReference type="EMBL" id="MH629685">
    <property type="protein sequence ID" value="AXN58428.1"/>
    <property type="molecule type" value="Genomic_DNA"/>
</dbReference>
<dbReference type="Proteomes" id="UP000259950">
    <property type="component" value="Segment"/>
</dbReference>
<dbReference type="GeneID" id="65115496"/>
<proteinExistence type="predicted"/>
<protein>
    <submittedName>
        <fullName evidence="1">Uncharacterized protein</fullName>
    </submittedName>
</protein>
<dbReference type="RefSeq" id="YP_010097829.1">
    <property type="nucleotide sequence ID" value="NC_055761.1"/>
</dbReference>
<name>A0A346FKC3_9CAUD</name>